<evidence type="ECO:0000256" key="4">
    <source>
        <dbReference type="ARBA" id="ARBA00022691"/>
    </source>
</evidence>
<keyword evidence="9" id="KW-0963">Cytoplasm</keyword>
<dbReference type="InterPro" id="IPR007197">
    <property type="entry name" value="rSAM"/>
</dbReference>
<comment type="similarity">
    <text evidence="1">Belongs to the anaerobic coproporphyrinogen-III oxidase family. HemW subfamily.</text>
</comment>
<dbReference type="STRING" id="515622.bpr_I2016"/>
<dbReference type="GO" id="GO:0004109">
    <property type="term" value="F:coproporphyrinogen oxidase activity"/>
    <property type="evidence" value="ECO:0007669"/>
    <property type="project" value="InterPro"/>
</dbReference>
<evidence type="ECO:0000256" key="9">
    <source>
        <dbReference type="RuleBase" id="RU364116"/>
    </source>
</evidence>
<dbReference type="SFLD" id="SFLDG01065">
    <property type="entry name" value="anaerobic_coproporphyrinogen-I"/>
    <property type="match status" value="1"/>
</dbReference>
<keyword evidence="12" id="KW-1185">Reference proteome</keyword>
<dbReference type="CDD" id="cd01335">
    <property type="entry name" value="Radical_SAM"/>
    <property type="match status" value="1"/>
</dbReference>
<dbReference type="GO" id="GO:0005737">
    <property type="term" value="C:cytoplasm"/>
    <property type="evidence" value="ECO:0007669"/>
    <property type="project" value="UniProtKB-SubCell"/>
</dbReference>
<evidence type="ECO:0000256" key="6">
    <source>
        <dbReference type="ARBA" id="ARBA00023004"/>
    </source>
</evidence>
<dbReference type="Pfam" id="PF06969">
    <property type="entry name" value="HemN_C"/>
    <property type="match status" value="1"/>
</dbReference>
<evidence type="ECO:0000259" key="10">
    <source>
        <dbReference type="PROSITE" id="PS51918"/>
    </source>
</evidence>
<dbReference type="EMBL" id="CP001810">
    <property type="protein sequence ID" value="ADL34750.1"/>
    <property type="molecule type" value="Genomic_DNA"/>
</dbReference>
<dbReference type="PROSITE" id="PS51918">
    <property type="entry name" value="RADICAL_SAM"/>
    <property type="match status" value="1"/>
</dbReference>
<protein>
    <recommendedName>
        <fullName evidence="2 9">Heme chaperone HemW</fullName>
    </recommendedName>
</protein>
<evidence type="ECO:0000256" key="2">
    <source>
        <dbReference type="ARBA" id="ARBA00017228"/>
    </source>
</evidence>
<evidence type="ECO:0000256" key="7">
    <source>
        <dbReference type="ARBA" id="ARBA00023014"/>
    </source>
</evidence>
<accession>E0RYQ5</accession>
<keyword evidence="5 9" id="KW-0479">Metal-binding</keyword>
<evidence type="ECO:0000256" key="8">
    <source>
        <dbReference type="ARBA" id="ARBA00023186"/>
    </source>
</evidence>
<dbReference type="SFLD" id="SFLDF00562">
    <property type="entry name" value="HemN-like__clustered_with_heat"/>
    <property type="match status" value="1"/>
</dbReference>
<dbReference type="SUPFAM" id="SSF102114">
    <property type="entry name" value="Radical SAM enzymes"/>
    <property type="match status" value="1"/>
</dbReference>
<dbReference type="Gene3D" id="3.20.20.70">
    <property type="entry name" value="Aldolase class I"/>
    <property type="match status" value="1"/>
</dbReference>
<comment type="subcellular location">
    <subcellularLocation>
        <location evidence="9">Cytoplasm</location>
    </subcellularLocation>
</comment>
<dbReference type="SFLD" id="SFLDF00288">
    <property type="entry name" value="HemN-like__clustered_with_nucl"/>
    <property type="match status" value="1"/>
</dbReference>
<keyword evidence="9" id="KW-0004">4Fe-4S</keyword>
<keyword evidence="3 9" id="KW-0349">Heme</keyword>
<evidence type="ECO:0000313" key="12">
    <source>
        <dbReference type="Proteomes" id="UP000001299"/>
    </source>
</evidence>
<dbReference type="InterPro" id="IPR010723">
    <property type="entry name" value="HemN_C"/>
</dbReference>
<dbReference type="HOGENOM" id="CLU_027579_1_1_9"/>
<dbReference type="PANTHER" id="PTHR13932">
    <property type="entry name" value="COPROPORPHYRINIGEN III OXIDASE"/>
    <property type="match status" value="1"/>
</dbReference>
<dbReference type="PANTHER" id="PTHR13932:SF5">
    <property type="entry name" value="RADICAL S-ADENOSYL METHIONINE DOMAIN-CONTAINING PROTEIN 1, MITOCHONDRIAL"/>
    <property type="match status" value="1"/>
</dbReference>
<dbReference type="InterPro" id="IPR013785">
    <property type="entry name" value="Aldolase_TIM"/>
</dbReference>
<gene>
    <name evidence="11" type="primary">hemN2</name>
    <name evidence="11" type="ordered locus">bpr_I2016</name>
</gene>
<dbReference type="SFLD" id="SFLDG01082">
    <property type="entry name" value="B12-binding_domain_containing"/>
    <property type="match status" value="1"/>
</dbReference>
<keyword evidence="11" id="KW-0560">Oxidoreductase</keyword>
<dbReference type="NCBIfam" id="TIGR00539">
    <property type="entry name" value="hemN_rel"/>
    <property type="match status" value="1"/>
</dbReference>
<dbReference type="InterPro" id="IPR006638">
    <property type="entry name" value="Elp3/MiaA/NifB-like_rSAM"/>
</dbReference>
<proteinExistence type="inferred from homology"/>
<dbReference type="InterPro" id="IPR034505">
    <property type="entry name" value="Coproporphyrinogen-III_oxidase"/>
</dbReference>
<feature type="domain" description="Radical SAM core" evidence="10">
    <location>
        <begin position="1"/>
        <end position="233"/>
    </location>
</feature>
<dbReference type="KEGG" id="bpb:bpr_I2016"/>
<dbReference type="InterPro" id="IPR058240">
    <property type="entry name" value="rSAM_sf"/>
</dbReference>
<reference evidence="11 12" key="1">
    <citation type="journal article" date="2010" name="PLoS ONE">
        <title>The glycobiome of the rumen bacterium Butyrivibrio proteoclasticus B316(T) highlights adaptation to a polysaccharide-rich environment.</title>
        <authorList>
            <person name="Kelly W.J."/>
            <person name="Leahy S.C."/>
            <person name="Altermann E."/>
            <person name="Yeoman C.J."/>
            <person name="Dunne J.C."/>
            <person name="Kong Z."/>
            <person name="Pacheco D.M."/>
            <person name="Li D."/>
            <person name="Noel S.J."/>
            <person name="Moon C.D."/>
            <person name="Cookson A.L."/>
            <person name="Attwood G.T."/>
        </authorList>
    </citation>
    <scope>NUCLEOTIDE SEQUENCE [LARGE SCALE GENOMIC DNA]</scope>
    <source>
        <strain evidence="12">ATCC 51982 / DSM 14932 / B316</strain>
    </source>
</reference>
<keyword evidence="7 9" id="KW-0411">Iron-sulfur</keyword>
<evidence type="ECO:0000256" key="1">
    <source>
        <dbReference type="ARBA" id="ARBA00006100"/>
    </source>
</evidence>
<dbReference type="GO" id="GO:0006779">
    <property type="term" value="P:porphyrin-containing compound biosynthetic process"/>
    <property type="evidence" value="ECO:0007669"/>
    <property type="project" value="InterPro"/>
</dbReference>
<dbReference type="GO" id="GO:0051539">
    <property type="term" value="F:4 iron, 4 sulfur cluster binding"/>
    <property type="evidence" value="ECO:0007669"/>
    <property type="project" value="UniProtKB-UniRule"/>
</dbReference>
<dbReference type="SFLD" id="SFLDS00029">
    <property type="entry name" value="Radical_SAM"/>
    <property type="match status" value="1"/>
</dbReference>
<keyword evidence="6 9" id="KW-0408">Iron</keyword>
<evidence type="ECO:0000313" key="11">
    <source>
        <dbReference type="EMBL" id="ADL34750.1"/>
    </source>
</evidence>
<dbReference type="Pfam" id="PF04055">
    <property type="entry name" value="Radical_SAM"/>
    <property type="match status" value="1"/>
</dbReference>
<dbReference type="InterPro" id="IPR004559">
    <property type="entry name" value="HemW-like"/>
</dbReference>
<organism evidence="11 12">
    <name type="scientific">Butyrivibrio proteoclasticus (strain ATCC 51982 / DSM 14932 / B316)</name>
    <name type="common">Clostridium proteoclasticum</name>
    <dbReference type="NCBI Taxonomy" id="515622"/>
    <lineage>
        <taxon>Bacteria</taxon>
        <taxon>Bacillati</taxon>
        <taxon>Bacillota</taxon>
        <taxon>Clostridia</taxon>
        <taxon>Lachnospirales</taxon>
        <taxon>Lachnospiraceae</taxon>
        <taxon>Butyrivibrio</taxon>
    </lineage>
</organism>
<evidence type="ECO:0000256" key="3">
    <source>
        <dbReference type="ARBA" id="ARBA00022617"/>
    </source>
</evidence>
<dbReference type="eggNOG" id="COG0635">
    <property type="taxonomic scope" value="Bacteria"/>
</dbReference>
<keyword evidence="8 9" id="KW-0143">Chaperone</keyword>
<comment type="function">
    <text evidence="9">Probably acts as a heme chaperone, transferring heme to an unknown acceptor. Binds one molecule of heme per monomer, possibly covalently. Binds 1 [4Fe-4S] cluster. The cluster is coordinated with 3 cysteines and an exchangeable S-adenosyl-L-methionine.</text>
</comment>
<dbReference type="Proteomes" id="UP000001299">
    <property type="component" value="Chromosome 1"/>
</dbReference>
<sequence length="389" mass="44519">MIMGKELSLYIHVPFCVRKCLYCDFLSFNCKAGEIKSYFNALDAEIAMACNSYRDFTIKSIFFGGGTPSFVDSAHICNTLEHIRENFQVDVNAEISIEVNPASAILDKLTDYRRAGINRISIGAQSLNDGELKKIGRAHNSAMFYETFANARKAGFDNINIDIMSALPDQTMDSYMETLEKVVSLGPEHISAYSLIVEEGTPFYDMDLNLPDEDTDRQMYHETRRFLAQNGYHRYEISNYAKGSDGDKTCECYHNKVYWRRGNYLGLGLGASSMTDDSRWKNISDFNLYQSILLDNTSFLDKFHQLRTEFEKLSRSDCMEEFMFLGLRLVEGVSISEFKSLFGRDIYDVYGKIIEKYISEELLEQNGDHIRLTETGMDVSNTVMADFLF</sequence>
<keyword evidence="4 9" id="KW-0949">S-adenosyl-L-methionine</keyword>
<evidence type="ECO:0000256" key="5">
    <source>
        <dbReference type="ARBA" id="ARBA00022723"/>
    </source>
</evidence>
<dbReference type="SMART" id="SM00729">
    <property type="entry name" value="Elp3"/>
    <property type="match status" value="1"/>
</dbReference>
<dbReference type="AlphaFoldDB" id="E0RYQ5"/>
<dbReference type="GO" id="GO:0046872">
    <property type="term" value="F:metal ion binding"/>
    <property type="evidence" value="ECO:0007669"/>
    <property type="project" value="UniProtKB-UniRule"/>
</dbReference>
<name>E0RYQ5_BUTPB</name>